<protein>
    <submittedName>
        <fullName evidence="2">Uncharacterized protein</fullName>
    </submittedName>
</protein>
<feature type="region of interest" description="Disordered" evidence="1">
    <location>
        <begin position="1"/>
        <end position="26"/>
    </location>
</feature>
<dbReference type="GeneID" id="64635783"/>
<dbReference type="RefSeq" id="XP_041188659.1">
    <property type="nucleotide sequence ID" value="XM_041341767.1"/>
</dbReference>
<organism evidence="2 3">
    <name type="scientific">Suillus subaureus</name>
    <dbReference type="NCBI Taxonomy" id="48587"/>
    <lineage>
        <taxon>Eukaryota</taxon>
        <taxon>Fungi</taxon>
        <taxon>Dikarya</taxon>
        <taxon>Basidiomycota</taxon>
        <taxon>Agaricomycotina</taxon>
        <taxon>Agaricomycetes</taxon>
        <taxon>Agaricomycetidae</taxon>
        <taxon>Boletales</taxon>
        <taxon>Suillineae</taxon>
        <taxon>Suillaceae</taxon>
        <taxon>Suillus</taxon>
    </lineage>
</organism>
<dbReference type="AlphaFoldDB" id="A0A9P7E1A5"/>
<sequence>MKRWEPGQHHSRQISQSSYHPYFHKTPPTLQAEHKIASMMGRPASSTDSEYDDETIHKVFSQGLQQMSTEGVHCAAYYKEVELEYHHHLSMTLAWEAEKLSRLKHFLNGEQQVQEDKTTQAFEEAALFTCMVVDCDSEHASQDIKFITAVQKNEVKRITRLNAELNELDVFLPLVLPASDFNNADTHSIRDPHCSDHSYVGDPPKDRLVMVWE</sequence>
<comment type="caution">
    <text evidence="2">The sequence shown here is derived from an EMBL/GenBank/DDBJ whole genome shotgun (WGS) entry which is preliminary data.</text>
</comment>
<evidence type="ECO:0000256" key="1">
    <source>
        <dbReference type="SAM" id="MobiDB-lite"/>
    </source>
</evidence>
<evidence type="ECO:0000313" key="3">
    <source>
        <dbReference type="Proteomes" id="UP000807769"/>
    </source>
</evidence>
<dbReference type="Proteomes" id="UP000807769">
    <property type="component" value="Unassembled WGS sequence"/>
</dbReference>
<dbReference type="OrthoDB" id="2683067at2759"/>
<reference evidence="2" key="1">
    <citation type="journal article" date="2020" name="New Phytol.">
        <title>Comparative genomics reveals dynamic genome evolution in host specialist ectomycorrhizal fungi.</title>
        <authorList>
            <person name="Lofgren L.A."/>
            <person name="Nguyen N.H."/>
            <person name="Vilgalys R."/>
            <person name="Ruytinx J."/>
            <person name="Liao H.L."/>
            <person name="Branco S."/>
            <person name="Kuo A."/>
            <person name="LaButti K."/>
            <person name="Lipzen A."/>
            <person name="Andreopoulos W."/>
            <person name="Pangilinan J."/>
            <person name="Riley R."/>
            <person name="Hundley H."/>
            <person name="Na H."/>
            <person name="Barry K."/>
            <person name="Grigoriev I.V."/>
            <person name="Stajich J.E."/>
            <person name="Kennedy P.G."/>
        </authorList>
    </citation>
    <scope>NUCLEOTIDE SEQUENCE</scope>
    <source>
        <strain evidence="2">MN1</strain>
    </source>
</reference>
<dbReference type="EMBL" id="JABBWG010000038">
    <property type="protein sequence ID" value="KAG1808444.1"/>
    <property type="molecule type" value="Genomic_DNA"/>
</dbReference>
<proteinExistence type="predicted"/>
<name>A0A9P7E1A5_9AGAM</name>
<gene>
    <name evidence="2" type="ORF">BJ212DRAFT_1530655</name>
</gene>
<accession>A0A9P7E1A5</accession>
<keyword evidence="3" id="KW-1185">Reference proteome</keyword>
<evidence type="ECO:0000313" key="2">
    <source>
        <dbReference type="EMBL" id="KAG1808444.1"/>
    </source>
</evidence>